<dbReference type="AlphaFoldDB" id="A0A250B1N2"/>
<feature type="domain" description="Major facilitator superfamily (MFS) profile" evidence="11">
    <location>
        <begin position="13"/>
        <end position="409"/>
    </location>
</feature>
<feature type="transmembrane region" description="Helical" evidence="10">
    <location>
        <begin position="81"/>
        <end position="102"/>
    </location>
</feature>
<dbReference type="InterPro" id="IPR018457">
    <property type="entry name" value="LacY/RafB_perm_fam_CS"/>
</dbReference>
<dbReference type="GO" id="GO:0005886">
    <property type="term" value="C:plasma membrane"/>
    <property type="evidence" value="ECO:0007669"/>
    <property type="project" value="UniProtKB-SubCell"/>
</dbReference>
<feature type="transmembrane region" description="Helical" evidence="10">
    <location>
        <begin position="227"/>
        <end position="245"/>
    </location>
</feature>
<dbReference type="PROSITE" id="PS50850">
    <property type="entry name" value="MFS"/>
    <property type="match status" value="1"/>
</dbReference>
<gene>
    <name evidence="12" type="primary">lacY</name>
    <name evidence="12" type="ORF">AWC35_11260</name>
</gene>
<dbReference type="PROSITE" id="PS00896">
    <property type="entry name" value="LACY_1"/>
    <property type="match status" value="1"/>
</dbReference>
<evidence type="ECO:0000256" key="1">
    <source>
        <dbReference type="ARBA" id="ARBA00004429"/>
    </source>
</evidence>
<feature type="transmembrane region" description="Helical" evidence="10">
    <location>
        <begin position="108"/>
        <end position="130"/>
    </location>
</feature>
<feature type="transmembrane region" description="Helical" evidence="10">
    <location>
        <begin position="14"/>
        <end position="39"/>
    </location>
</feature>
<reference evidence="12 13" key="1">
    <citation type="submission" date="2016-01" db="EMBL/GenBank/DDBJ databases">
        <authorList>
            <person name="Oliw E.H."/>
        </authorList>
    </citation>
    <scope>NUCLEOTIDE SEQUENCE [LARGE SCALE GENOMIC DNA]</scope>
    <source>
        <strain evidence="12 13">FRB97</strain>
    </source>
</reference>
<dbReference type="RefSeq" id="WP_095846468.1">
    <property type="nucleotide sequence ID" value="NZ_CP014136.1"/>
</dbReference>
<evidence type="ECO:0000313" key="12">
    <source>
        <dbReference type="EMBL" id="ATA19862.1"/>
    </source>
</evidence>
<evidence type="ECO:0000256" key="7">
    <source>
        <dbReference type="ARBA" id="ARBA00022692"/>
    </source>
</evidence>
<protein>
    <submittedName>
        <fullName evidence="12">Galactoside permease</fullName>
    </submittedName>
</protein>
<evidence type="ECO:0000256" key="2">
    <source>
        <dbReference type="ARBA" id="ARBA00008980"/>
    </source>
</evidence>
<comment type="subcellular location">
    <subcellularLocation>
        <location evidence="1">Cell inner membrane</location>
        <topology evidence="1">Multi-pass membrane protein</topology>
    </subcellularLocation>
</comment>
<dbReference type="InterPro" id="IPR020846">
    <property type="entry name" value="MFS_dom"/>
</dbReference>
<dbReference type="SUPFAM" id="SSF103473">
    <property type="entry name" value="MFS general substrate transporter"/>
    <property type="match status" value="1"/>
</dbReference>
<keyword evidence="7 10" id="KW-0812">Transmembrane</keyword>
<feature type="transmembrane region" description="Helical" evidence="10">
    <location>
        <begin position="295"/>
        <end position="315"/>
    </location>
</feature>
<evidence type="ECO:0000256" key="5">
    <source>
        <dbReference type="ARBA" id="ARBA00022519"/>
    </source>
</evidence>
<keyword evidence="5" id="KW-0997">Cell inner membrane</keyword>
<keyword evidence="9 10" id="KW-0472">Membrane</keyword>
<dbReference type="NCBIfam" id="NF007077">
    <property type="entry name" value="PRK09528.1"/>
    <property type="match status" value="1"/>
</dbReference>
<evidence type="ECO:0000256" key="6">
    <source>
        <dbReference type="ARBA" id="ARBA00022597"/>
    </source>
</evidence>
<dbReference type="OrthoDB" id="7065110at2"/>
<dbReference type="PANTHER" id="PTHR23522:SF10">
    <property type="entry name" value="3-PHENYLPROPIONIC ACID TRANSPORTER-RELATED"/>
    <property type="match status" value="1"/>
</dbReference>
<evidence type="ECO:0000259" key="11">
    <source>
        <dbReference type="PROSITE" id="PS50850"/>
    </source>
</evidence>
<feature type="transmembrane region" description="Helical" evidence="10">
    <location>
        <begin position="354"/>
        <end position="374"/>
    </location>
</feature>
<feature type="transmembrane region" description="Helical" evidence="10">
    <location>
        <begin position="265"/>
        <end position="288"/>
    </location>
</feature>
<evidence type="ECO:0000313" key="13">
    <source>
        <dbReference type="Proteomes" id="UP000217182"/>
    </source>
</evidence>
<dbReference type="KEGG" id="gqu:AWC35_11260"/>
<feature type="transmembrane region" description="Helical" evidence="10">
    <location>
        <begin position="51"/>
        <end position="69"/>
    </location>
</feature>
<dbReference type="NCBIfam" id="TIGR00882">
    <property type="entry name" value="2A0105"/>
    <property type="match status" value="1"/>
</dbReference>
<feature type="transmembrane region" description="Helical" evidence="10">
    <location>
        <begin position="386"/>
        <end position="405"/>
    </location>
</feature>
<dbReference type="Gene3D" id="1.20.1250.20">
    <property type="entry name" value="MFS general substrate transporter like domains"/>
    <property type="match status" value="2"/>
</dbReference>
<keyword evidence="13" id="KW-1185">Reference proteome</keyword>
<feature type="transmembrane region" description="Helical" evidence="10">
    <location>
        <begin position="173"/>
        <end position="192"/>
    </location>
</feature>
<dbReference type="PROSITE" id="PS00897">
    <property type="entry name" value="LACY_2"/>
    <property type="match status" value="1"/>
</dbReference>
<keyword evidence="4" id="KW-1003">Cell membrane</keyword>
<dbReference type="InterPro" id="IPR036259">
    <property type="entry name" value="MFS_trans_sf"/>
</dbReference>
<evidence type="ECO:0000256" key="3">
    <source>
        <dbReference type="ARBA" id="ARBA00022448"/>
    </source>
</evidence>
<comment type="similarity">
    <text evidence="2">Belongs to the major facilitator superfamily. Oligosaccharide:H(+) symporter (OHS) (TC 2.A.1.5) family.</text>
</comment>
<dbReference type="EMBL" id="CP014136">
    <property type="protein sequence ID" value="ATA19862.1"/>
    <property type="molecule type" value="Genomic_DNA"/>
</dbReference>
<dbReference type="PRINTS" id="PR00174">
    <property type="entry name" value="LACYSMPORT"/>
</dbReference>
<dbReference type="Proteomes" id="UP000217182">
    <property type="component" value="Chromosome"/>
</dbReference>
<proteinExistence type="inferred from homology"/>
<dbReference type="PANTHER" id="PTHR23522">
    <property type="entry name" value="BLL5896 PROTEIN"/>
    <property type="match status" value="1"/>
</dbReference>
<accession>A0A250B1N2</accession>
<evidence type="ECO:0000256" key="10">
    <source>
        <dbReference type="SAM" id="Phobius"/>
    </source>
</evidence>
<evidence type="ECO:0000256" key="9">
    <source>
        <dbReference type="ARBA" id="ARBA00023136"/>
    </source>
</evidence>
<organism evidence="12 13">
    <name type="scientific">Gibbsiella quercinecans</name>
    <dbReference type="NCBI Taxonomy" id="929813"/>
    <lineage>
        <taxon>Bacteria</taxon>
        <taxon>Pseudomonadati</taxon>
        <taxon>Pseudomonadota</taxon>
        <taxon>Gammaproteobacteria</taxon>
        <taxon>Enterobacterales</taxon>
        <taxon>Yersiniaceae</taxon>
        <taxon>Gibbsiella</taxon>
    </lineage>
</organism>
<dbReference type="InterPro" id="IPR000576">
    <property type="entry name" value="LacY/RafB_perm_fam"/>
</dbReference>
<dbReference type="GO" id="GO:0030395">
    <property type="term" value="F:lactose binding"/>
    <property type="evidence" value="ECO:0007669"/>
    <property type="project" value="TreeGrafter"/>
</dbReference>
<feature type="transmembrane region" description="Helical" evidence="10">
    <location>
        <begin position="150"/>
        <end position="167"/>
    </location>
</feature>
<evidence type="ECO:0000256" key="4">
    <source>
        <dbReference type="ARBA" id="ARBA00022475"/>
    </source>
</evidence>
<name>A0A250B1N2_9GAMM</name>
<keyword evidence="3" id="KW-0813">Transport</keyword>
<sequence length="423" mass="46475">MNATVCTYKNNRNFWIFGAFFFLYFFIMATCFPFLPIWLSEVIGLNKTETGLVFSCLSLFAILFQPIFGIISDKLGLKKHLLWIISLLLLFFAPFFLFVFAPLLKTNILLGALSGGAYIGFVFSGGAGAVEAYIERVSRKSAFEYGKARMFGCFGWGICASTAGVLFNINPDIVFWMGSGASVLLMLLLLLADPKENPTAVVMNQLGANQPQFRIKMAAELFKMPKMWLFILYVVGVACVYDVFDQQFANFFKSFFSSPQRGTEVFGYVTTAGELANALIMFCSPWIINRIGAKNTLLLAGVIMSIRIIGSSFATTALEVVLLKMLHALEVPFLLVGTFKYITAIFDTRLSATIYLIGFQFAKQGAAIFLSAFAGNMYDRIGFHSTYMILGGLALGVTLISAFTLSSTPKSQALPEGAPSATS</sequence>
<keyword evidence="6" id="KW-0762">Sugar transport</keyword>
<dbReference type="Pfam" id="PF01306">
    <property type="entry name" value="LacY_symp"/>
    <property type="match status" value="1"/>
</dbReference>
<evidence type="ECO:0000256" key="8">
    <source>
        <dbReference type="ARBA" id="ARBA00022989"/>
    </source>
</evidence>
<dbReference type="GO" id="GO:0015528">
    <property type="term" value="F:lactose:proton symporter activity"/>
    <property type="evidence" value="ECO:0007669"/>
    <property type="project" value="TreeGrafter"/>
</dbReference>
<keyword evidence="8 10" id="KW-1133">Transmembrane helix</keyword>